<sequence length="138" mass="15231">MFSSSECEELDIDSSSSHKSLDPLFLSLSFLISACQTKQFLPVNPYAQEAQELEEECAEKAGECLGNLLAAVLGDNDEEVCSELREMTSCLQEIADKCLGEEKDDELDQDLREMNNLIAENCPAVAGKCFQQGSWNLP</sequence>
<dbReference type="EMBL" id="BMAU01021387">
    <property type="protein sequence ID" value="GFY29001.1"/>
    <property type="molecule type" value="Genomic_DNA"/>
</dbReference>
<name>A0A8X6W710_TRICX</name>
<gene>
    <name evidence="1" type="ORF">TNCV_4721291</name>
</gene>
<protein>
    <submittedName>
        <fullName evidence="1">Uncharacterized protein</fullName>
    </submittedName>
</protein>
<organism evidence="1 2">
    <name type="scientific">Trichonephila clavipes</name>
    <name type="common">Golden silk orbweaver</name>
    <name type="synonym">Nephila clavipes</name>
    <dbReference type="NCBI Taxonomy" id="2585209"/>
    <lineage>
        <taxon>Eukaryota</taxon>
        <taxon>Metazoa</taxon>
        <taxon>Ecdysozoa</taxon>
        <taxon>Arthropoda</taxon>
        <taxon>Chelicerata</taxon>
        <taxon>Arachnida</taxon>
        <taxon>Araneae</taxon>
        <taxon>Araneomorphae</taxon>
        <taxon>Entelegynae</taxon>
        <taxon>Araneoidea</taxon>
        <taxon>Nephilidae</taxon>
        <taxon>Trichonephila</taxon>
    </lineage>
</organism>
<comment type="caution">
    <text evidence="1">The sequence shown here is derived from an EMBL/GenBank/DDBJ whole genome shotgun (WGS) entry which is preliminary data.</text>
</comment>
<proteinExistence type="predicted"/>
<keyword evidence="2" id="KW-1185">Reference proteome</keyword>
<accession>A0A8X6W710</accession>
<dbReference type="AlphaFoldDB" id="A0A8X6W710"/>
<dbReference type="Proteomes" id="UP000887159">
    <property type="component" value="Unassembled WGS sequence"/>
</dbReference>
<reference evidence="1" key="1">
    <citation type="submission" date="2020-08" db="EMBL/GenBank/DDBJ databases">
        <title>Multicomponent nature underlies the extraordinary mechanical properties of spider dragline silk.</title>
        <authorList>
            <person name="Kono N."/>
            <person name="Nakamura H."/>
            <person name="Mori M."/>
            <person name="Yoshida Y."/>
            <person name="Ohtoshi R."/>
            <person name="Malay A.D."/>
            <person name="Moran D.A.P."/>
            <person name="Tomita M."/>
            <person name="Numata K."/>
            <person name="Arakawa K."/>
        </authorList>
    </citation>
    <scope>NUCLEOTIDE SEQUENCE</scope>
</reference>
<evidence type="ECO:0000313" key="1">
    <source>
        <dbReference type="EMBL" id="GFY29001.1"/>
    </source>
</evidence>
<evidence type="ECO:0000313" key="2">
    <source>
        <dbReference type="Proteomes" id="UP000887159"/>
    </source>
</evidence>